<name>A0A2L0V076_9CAUD</name>
<dbReference type="EMBL" id="MF403008">
    <property type="protein sequence ID" value="AUZ95183.1"/>
    <property type="molecule type" value="Genomic_DNA"/>
</dbReference>
<dbReference type="RefSeq" id="YP_009612089.1">
    <property type="nucleotide sequence ID" value="NC_042013.1"/>
</dbReference>
<dbReference type="GeneID" id="40088427"/>
<proteinExistence type="predicted"/>
<accession>A0A2L0V076</accession>
<dbReference type="KEGG" id="vg:40088427"/>
<protein>
    <submittedName>
        <fullName evidence="1">Uncharacterized protein</fullName>
    </submittedName>
</protein>
<sequence length="75" mass="8569">MIGGRIVSNDLTDLIPFVIDVPENISEILMGDMYGFSIRCGDIHGMIDTYILRDGENVQELIYRAIANYKTRWDT</sequence>
<evidence type="ECO:0000313" key="1">
    <source>
        <dbReference type="EMBL" id="AUZ95183.1"/>
    </source>
</evidence>
<dbReference type="Proteomes" id="UP000223025">
    <property type="component" value="Segment"/>
</dbReference>
<organism evidence="1 2">
    <name type="scientific">Agrobacterium phage Atu_ph07</name>
    <dbReference type="NCBI Taxonomy" id="2024264"/>
    <lineage>
        <taxon>Viruses</taxon>
        <taxon>Duplodnaviria</taxon>
        <taxon>Heunggongvirae</taxon>
        <taxon>Uroviricota</taxon>
        <taxon>Caudoviricetes</taxon>
        <taxon>Polybotosvirus</taxon>
        <taxon>Polybotosvirus Atuph07</taxon>
    </lineage>
</organism>
<keyword evidence="2" id="KW-1185">Reference proteome</keyword>
<reference evidence="1 2" key="1">
    <citation type="submission" date="2017-06" db="EMBL/GenBank/DDBJ databases">
        <authorList>
            <person name="Kim H.J."/>
            <person name="Triplett B.A."/>
        </authorList>
    </citation>
    <scope>NUCLEOTIDE SEQUENCE [LARGE SCALE GENOMIC DNA]</scope>
</reference>
<evidence type="ECO:0000313" key="2">
    <source>
        <dbReference type="Proteomes" id="UP000223025"/>
    </source>
</evidence>